<dbReference type="PANTHER" id="PTHR24403">
    <property type="entry name" value="ZINC FINGER PROTEIN"/>
    <property type="match status" value="1"/>
</dbReference>
<dbReference type="GO" id="GO:0008270">
    <property type="term" value="F:zinc ion binding"/>
    <property type="evidence" value="ECO:0007669"/>
    <property type="project" value="UniProtKB-KW"/>
</dbReference>
<feature type="domain" description="C2H2-type" evidence="6">
    <location>
        <begin position="264"/>
        <end position="289"/>
    </location>
</feature>
<keyword evidence="3" id="KW-0863">Zinc-finger</keyword>
<evidence type="ECO:0000313" key="8">
    <source>
        <dbReference type="WBParaSite" id="PSAMB.scaffold6070size10271.g27849.t1"/>
    </source>
</evidence>
<feature type="domain" description="C2H2-type" evidence="6">
    <location>
        <begin position="151"/>
        <end position="174"/>
    </location>
</feature>
<keyword evidence="2" id="KW-0677">Repeat</keyword>
<feature type="region of interest" description="Disordered" evidence="5">
    <location>
        <begin position="362"/>
        <end position="409"/>
    </location>
</feature>
<evidence type="ECO:0000313" key="7">
    <source>
        <dbReference type="Proteomes" id="UP000887566"/>
    </source>
</evidence>
<dbReference type="Gene3D" id="3.30.160.60">
    <property type="entry name" value="Classic Zinc Finger"/>
    <property type="match status" value="1"/>
</dbReference>
<accession>A0A914X2J9</accession>
<keyword evidence="7" id="KW-1185">Reference proteome</keyword>
<name>A0A914X2J9_9BILA</name>
<dbReference type="SMART" id="SM00355">
    <property type="entry name" value="ZnF_C2H2"/>
    <property type="match status" value="3"/>
</dbReference>
<dbReference type="PANTHER" id="PTHR24403:SF67">
    <property type="entry name" value="FI01116P-RELATED"/>
    <property type="match status" value="1"/>
</dbReference>
<evidence type="ECO:0000259" key="6">
    <source>
        <dbReference type="SMART" id="SM00355"/>
    </source>
</evidence>
<keyword evidence="1" id="KW-0479">Metal-binding</keyword>
<evidence type="ECO:0000256" key="1">
    <source>
        <dbReference type="ARBA" id="ARBA00022723"/>
    </source>
</evidence>
<sequence>MKDEKLRTMDGQQEESVVVTTSCVMGEERSSEALLSHIDLNRRSSYASTTSTSARSGYESALSSPRSPNPILFRIPEIAASLSRRSSVLLGVADFPALVTSSSSSLPPTPPITTNSQWALLSPSLLLPTRLFVNEASARPMASHLTLSGRYQCSHCEFSSDDRFFFQLHMIQVHADFSNVPLSAFFGQPLPPLSTYGIQAPIQMLPSGELLNWLPPAIIGASASSSSSSSSSLSASRLPPIGLHYDASESSTGDSSATTPDDHVRCETCGKFLPKKKPLSSLLNHAKRHYLLKQFICLQCPYGSSEAAHVRNHMKLRHNVVDRDPLDVRNASLQEAWLKITSRCFPTMTAELTRFRFKRFRKRNRKRTESEPSCSSQPPTSSGQDSQDKSSNEDSSDSSPRAGTSADAS</sequence>
<dbReference type="WBParaSite" id="PSAMB.scaffold6070size10271.g27849.t1">
    <property type="protein sequence ID" value="PSAMB.scaffold6070size10271.g27849.t1"/>
    <property type="gene ID" value="PSAMB.scaffold6070size10271.g27849"/>
</dbReference>
<dbReference type="InterPro" id="IPR050688">
    <property type="entry name" value="Zinc_finger/UBP_domain"/>
</dbReference>
<protein>
    <submittedName>
        <fullName evidence="8">C2H2-type domain-containing protein</fullName>
    </submittedName>
</protein>
<organism evidence="7 8">
    <name type="scientific">Plectus sambesii</name>
    <dbReference type="NCBI Taxonomy" id="2011161"/>
    <lineage>
        <taxon>Eukaryota</taxon>
        <taxon>Metazoa</taxon>
        <taxon>Ecdysozoa</taxon>
        <taxon>Nematoda</taxon>
        <taxon>Chromadorea</taxon>
        <taxon>Plectida</taxon>
        <taxon>Plectina</taxon>
        <taxon>Plectoidea</taxon>
        <taxon>Plectidae</taxon>
        <taxon>Plectus</taxon>
    </lineage>
</organism>
<dbReference type="AlphaFoldDB" id="A0A914X2J9"/>
<dbReference type="GO" id="GO:0045944">
    <property type="term" value="P:positive regulation of transcription by RNA polymerase II"/>
    <property type="evidence" value="ECO:0007669"/>
    <property type="project" value="TreeGrafter"/>
</dbReference>
<evidence type="ECO:0000256" key="3">
    <source>
        <dbReference type="ARBA" id="ARBA00022771"/>
    </source>
</evidence>
<proteinExistence type="predicted"/>
<dbReference type="GO" id="GO:0005634">
    <property type="term" value="C:nucleus"/>
    <property type="evidence" value="ECO:0007669"/>
    <property type="project" value="TreeGrafter"/>
</dbReference>
<feature type="compositionally biased region" description="Polar residues" evidence="5">
    <location>
        <begin position="371"/>
        <end position="384"/>
    </location>
</feature>
<keyword evidence="4" id="KW-0862">Zinc</keyword>
<reference evidence="8" key="1">
    <citation type="submission" date="2022-11" db="UniProtKB">
        <authorList>
            <consortium name="WormBaseParasite"/>
        </authorList>
    </citation>
    <scope>IDENTIFICATION</scope>
</reference>
<evidence type="ECO:0000256" key="4">
    <source>
        <dbReference type="ARBA" id="ARBA00022833"/>
    </source>
</evidence>
<feature type="domain" description="C2H2-type" evidence="6">
    <location>
        <begin position="295"/>
        <end position="318"/>
    </location>
</feature>
<dbReference type="Proteomes" id="UP000887566">
    <property type="component" value="Unplaced"/>
</dbReference>
<evidence type="ECO:0000256" key="5">
    <source>
        <dbReference type="SAM" id="MobiDB-lite"/>
    </source>
</evidence>
<evidence type="ECO:0000256" key="2">
    <source>
        <dbReference type="ARBA" id="ARBA00022737"/>
    </source>
</evidence>
<dbReference type="InterPro" id="IPR013087">
    <property type="entry name" value="Znf_C2H2_type"/>
</dbReference>